<evidence type="ECO:0000256" key="2">
    <source>
        <dbReference type="SAM" id="Phobius"/>
    </source>
</evidence>
<gene>
    <name evidence="3" type="ORF">AAF712_002833</name>
</gene>
<comment type="caution">
    <text evidence="3">The sequence shown here is derived from an EMBL/GenBank/DDBJ whole genome shotgun (WGS) entry which is preliminary data.</text>
</comment>
<organism evidence="3 4">
    <name type="scientific">Marasmius tenuissimus</name>
    <dbReference type="NCBI Taxonomy" id="585030"/>
    <lineage>
        <taxon>Eukaryota</taxon>
        <taxon>Fungi</taxon>
        <taxon>Dikarya</taxon>
        <taxon>Basidiomycota</taxon>
        <taxon>Agaricomycotina</taxon>
        <taxon>Agaricomycetes</taxon>
        <taxon>Agaricomycetidae</taxon>
        <taxon>Agaricales</taxon>
        <taxon>Marasmiineae</taxon>
        <taxon>Marasmiaceae</taxon>
        <taxon>Marasmius</taxon>
    </lineage>
</organism>
<name>A0ABR3A8L3_9AGAR</name>
<accession>A0ABR3A8L3</accession>
<protein>
    <recommendedName>
        <fullName evidence="5">Transmembrane protein</fullName>
    </recommendedName>
</protein>
<keyword evidence="4" id="KW-1185">Reference proteome</keyword>
<keyword evidence="2" id="KW-0472">Membrane</keyword>
<feature type="compositionally biased region" description="Basic and acidic residues" evidence="1">
    <location>
        <begin position="108"/>
        <end position="140"/>
    </location>
</feature>
<keyword evidence="2" id="KW-1133">Transmembrane helix</keyword>
<evidence type="ECO:0000256" key="1">
    <source>
        <dbReference type="SAM" id="MobiDB-lite"/>
    </source>
</evidence>
<dbReference type="EMBL" id="JBBXMP010000009">
    <property type="protein sequence ID" value="KAL0069938.1"/>
    <property type="molecule type" value="Genomic_DNA"/>
</dbReference>
<sequence>MISLRGKQLGWICLTSCVIDVTINAILLFWLSAGSSPSGECRDRFSLPHMDMTALTSPEMTQITLAATRTTPERTKTTADTTGTVPVAIPKLSTLPDEFFDYVPEVHRFQKDEEGDPEGRDEGRRDGRNQLASEMREKPDPQVSEGQHGVSDSLTQTREGYQVEKPAAALISS</sequence>
<feature type="region of interest" description="Disordered" evidence="1">
    <location>
        <begin position="108"/>
        <end position="173"/>
    </location>
</feature>
<dbReference type="Proteomes" id="UP001437256">
    <property type="component" value="Unassembled WGS sequence"/>
</dbReference>
<evidence type="ECO:0000313" key="4">
    <source>
        <dbReference type="Proteomes" id="UP001437256"/>
    </source>
</evidence>
<reference evidence="3 4" key="1">
    <citation type="submission" date="2024-05" db="EMBL/GenBank/DDBJ databases">
        <title>A draft genome resource for the thread blight pathogen Marasmius tenuissimus strain MS-2.</title>
        <authorList>
            <person name="Yulfo-Soto G.E."/>
            <person name="Baruah I.K."/>
            <person name="Amoako-Attah I."/>
            <person name="Bukari Y."/>
            <person name="Meinhardt L.W."/>
            <person name="Bailey B.A."/>
            <person name="Cohen S.P."/>
        </authorList>
    </citation>
    <scope>NUCLEOTIDE SEQUENCE [LARGE SCALE GENOMIC DNA]</scope>
    <source>
        <strain evidence="3 4">MS-2</strain>
    </source>
</reference>
<proteinExistence type="predicted"/>
<feature type="compositionally biased region" description="Polar residues" evidence="1">
    <location>
        <begin position="150"/>
        <end position="159"/>
    </location>
</feature>
<evidence type="ECO:0000313" key="3">
    <source>
        <dbReference type="EMBL" id="KAL0069938.1"/>
    </source>
</evidence>
<keyword evidence="2" id="KW-0812">Transmembrane</keyword>
<evidence type="ECO:0008006" key="5">
    <source>
        <dbReference type="Google" id="ProtNLM"/>
    </source>
</evidence>
<feature type="transmembrane region" description="Helical" evidence="2">
    <location>
        <begin position="9"/>
        <end position="31"/>
    </location>
</feature>